<dbReference type="Gene3D" id="1.20.1640.10">
    <property type="entry name" value="Multidrug efflux transporter AcrB transmembrane domain"/>
    <property type="match status" value="2"/>
</dbReference>
<gene>
    <name evidence="2" type="ORF">Thpro_020667</name>
</gene>
<dbReference type="AlphaFoldDB" id="A0A1A6C8R8"/>
<proteinExistence type="predicted"/>
<sequence>MNLAGPFIRRPVMTTVLTLAAILMGLLAYRGLPVALLPSVSFPTIMVSASLPGASAQTMASAVASPLENQFSSIPGLLSMSSESRNGNTRITLQFDLKTNIDAASQEVQAAVGQASRFLPPNMPQTPLVRQVNPAQSPIMFIGLSAPNMPLYKLDAYAEQRFATQLSGVPGVAQVRVFGGQTYAVRIYLNPYALAARNLSLTGVESAIGALNVNLPQGTLQGRASNYDLNVDGQLDDAAAYNHMVLAYSNGAPVRLDQVGRAENSVEQNLQASWINGDRGIVLAVVREPDSNTVDVAARVREMLPKLQAALPGGASVHILYDKSKYVKAAVDEVQFTLLLASALVAFVIWLFLGDMRQMLVAAVAIPISLLGTFAVLQALGYSLNVLTLLALTLSVGFVVDDAVVMLENISRHREAGLSPMRAALLGSREIGFTVLSMTLSLAAVFLPLIFMGGLLGRLFLEFGVTIAVVILVSGAVSLTLTPMLLSRMRLRKRLDAQAPSRSAFQRGFATLTRLYGDSLAWSLRHRAWVLGLAGLSLVAAFVLFMMVQKAFIPSGDSGMVIANLRYPEGITFAQLAREQQAVAKRIQANSAVAVVMSSAGQSGGGFGGSNVGRIIIHLKPASERADIDTVMMQLRREMTRFPLVRAFFIQPPAIQLGALSSNANYQFVLQAGSESELERAVLDFEPALRRVPGVIGVNSSLQLKNPQIRIHILRERAAALGVTPQSIEKTLNLAYGGATVGTIYGAAQQYQVITQLAPEYQIDASALSAIYLPGSAGQLVPLHAVARLGYGVGPLSVEHYGQMPSATVSFNLEPGISLGDVTGRIQALARQVLPAGVSGQFAGSAQSFQESLVTLPVLLLVTILVIYVILAILYEHFVHPLTILTALPLAGFGALLSLYVFRQPLDLFSFVGVIMLVGLVKKNGIIMIDFAIERRREGEDALSAIHDACVVRFRPIMMTTAAAILGTLPIALGFGSDARAHMPLGIAVVGGLVFSQLLTLYVTPAFYVTAERWLARLRAPQHGQPGEAQS</sequence>
<dbReference type="PANTHER" id="PTHR32063:SF21">
    <property type="entry name" value="MULTIDRUG RESISTANCE PROTEIN MDTB"/>
    <property type="match status" value="1"/>
</dbReference>
<feature type="transmembrane region" description="Helical" evidence="1">
    <location>
        <begin position="431"/>
        <end position="451"/>
    </location>
</feature>
<keyword evidence="1" id="KW-0472">Membrane</keyword>
<feature type="transmembrane region" description="Helical" evidence="1">
    <location>
        <begin position="908"/>
        <end position="933"/>
    </location>
</feature>
<dbReference type="PRINTS" id="PR00702">
    <property type="entry name" value="ACRIFLAVINRP"/>
</dbReference>
<feature type="transmembrane region" description="Helical" evidence="1">
    <location>
        <begin position="386"/>
        <end position="410"/>
    </location>
</feature>
<feature type="transmembrane region" description="Helical" evidence="1">
    <location>
        <begin position="854"/>
        <end position="875"/>
    </location>
</feature>
<evidence type="ECO:0000256" key="1">
    <source>
        <dbReference type="SAM" id="Phobius"/>
    </source>
</evidence>
<dbReference type="Gene3D" id="3.30.2090.10">
    <property type="entry name" value="Multidrug efflux transporter AcrB TolC docking domain, DN and DC subdomains"/>
    <property type="match status" value="2"/>
</dbReference>
<feature type="transmembrane region" description="Helical" evidence="1">
    <location>
        <begin position="985"/>
        <end position="1009"/>
    </location>
</feature>
<dbReference type="SUPFAM" id="SSF82714">
    <property type="entry name" value="Multidrug efflux transporter AcrB TolC docking domain, DN and DC subdomains"/>
    <property type="match status" value="2"/>
</dbReference>
<dbReference type="EMBL" id="JQSG02000001">
    <property type="protein sequence ID" value="OBS10951.1"/>
    <property type="molecule type" value="Genomic_DNA"/>
</dbReference>
<dbReference type="STRING" id="160660.BJI67_08665"/>
<comment type="caution">
    <text evidence="2">The sequence shown here is derived from an EMBL/GenBank/DDBJ whole genome shotgun (WGS) entry which is preliminary data.</text>
</comment>
<dbReference type="Gene3D" id="3.30.70.1430">
    <property type="entry name" value="Multidrug efflux transporter AcrB pore domain"/>
    <property type="match status" value="2"/>
</dbReference>
<dbReference type="RefSeq" id="WP_038086650.1">
    <property type="nucleotide sequence ID" value="NZ_JQSG02000001.1"/>
</dbReference>
<feature type="transmembrane region" description="Helical" evidence="1">
    <location>
        <begin position="334"/>
        <end position="353"/>
    </location>
</feature>
<protein>
    <submittedName>
        <fullName evidence="2">Acriflavine resistance protein B</fullName>
    </submittedName>
</protein>
<evidence type="ECO:0000313" key="2">
    <source>
        <dbReference type="EMBL" id="OBS10951.1"/>
    </source>
</evidence>
<name>A0A1A6C8R8_9GAMM</name>
<keyword evidence="1" id="KW-1133">Transmembrane helix</keyword>
<feature type="transmembrane region" description="Helical" evidence="1">
    <location>
        <begin position="12"/>
        <end position="32"/>
    </location>
</feature>
<accession>A0A1A6C8R8</accession>
<dbReference type="Pfam" id="PF00873">
    <property type="entry name" value="ACR_tran"/>
    <property type="match status" value="1"/>
</dbReference>
<dbReference type="InterPro" id="IPR001036">
    <property type="entry name" value="Acrflvin-R"/>
</dbReference>
<feature type="transmembrane region" description="Helical" evidence="1">
    <location>
        <begin position="528"/>
        <end position="548"/>
    </location>
</feature>
<feature type="transmembrane region" description="Helical" evidence="1">
    <location>
        <begin position="463"/>
        <end position="486"/>
    </location>
</feature>
<keyword evidence="1" id="KW-0812">Transmembrane</keyword>
<dbReference type="Proteomes" id="UP000029273">
    <property type="component" value="Unassembled WGS sequence"/>
</dbReference>
<dbReference type="Gene3D" id="3.30.70.1320">
    <property type="entry name" value="Multidrug efflux transporter AcrB pore domain like"/>
    <property type="match status" value="1"/>
</dbReference>
<dbReference type="Gene3D" id="3.30.70.1440">
    <property type="entry name" value="Multidrug efflux transporter AcrB pore domain"/>
    <property type="match status" value="1"/>
</dbReference>
<dbReference type="GO" id="GO:0042910">
    <property type="term" value="F:xenobiotic transmembrane transporter activity"/>
    <property type="evidence" value="ECO:0007669"/>
    <property type="project" value="TreeGrafter"/>
</dbReference>
<feature type="transmembrane region" description="Helical" evidence="1">
    <location>
        <begin position="882"/>
        <end position="902"/>
    </location>
</feature>
<feature type="transmembrane region" description="Helical" evidence="1">
    <location>
        <begin position="954"/>
        <end position="973"/>
    </location>
</feature>
<dbReference type="SUPFAM" id="SSF82693">
    <property type="entry name" value="Multidrug efflux transporter AcrB pore domain, PN1, PN2, PC1 and PC2 subdomains"/>
    <property type="match status" value="3"/>
</dbReference>
<dbReference type="InterPro" id="IPR027463">
    <property type="entry name" value="AcrB_DN_DC_subdom"/>
</dbReference>
<dbReference type="SUPFAM" id="SSF82866">
    <property type="entry name" value="Multidrug efflux transporter AcrB transmembrane domain"/>
    <property type="match status" value="2"/>
</dbReference>
<reference evidence="2 3" key="1">
    <citation type="journal article" date="2014" name="Genome Announc.">
        <title>Draft Genome Sequence of the Iron-Oxidizing, Acidophilic, and Halotolerant 'Thiobacillus prosperus' Type Strain DSM 5130.</title>
        <authorList>
            <person name="Ossandon F.J."/>
            <person name="Cardenas J.P."/>
            <person name="Corbett M."/>
            <person name="Quatrini R."/>
            <person name="Holmes D.S."/>
            <person name="Watkin E."/>
        </authorList>
    </citation>
    <scope>NUCLEOTIDE SEQUENCE [LARGE SCALE GENOMIC DNA]</scope>
    <source>
        <strain evidence="2 3">DSM 5130</strain>
    </source>
</reference>
<organism evidence="2 3">
    <name type="scientific">Acidihalobacter prosperus</name>
    <dbReference type="NCBI Taxonomy" id="160660"/>
    <lineage>
        <taxon>Bacteria</taxon>
        <taxon>Pseudomonadati</taxon>
        <taxon>Pseudomonadota</taxon>
        <taxon>Gammaproteobacteria</taxon>
        <taxon>Chromatiales</taxon>
        <taxon>Ectothiorhodospiraceae</taxon>
        <taxon>Acidihalobacter</taxon>
    </lineage>
</organism>
<dbReference type="GO" id="GO:0005886">
    <property type="term" value="C:plasma membrane"/>
    <property type="evidence" value="ECO:0007669"/>
    <property type="project" value="TreeGrafter"/>
</dbReference>
<feature type="transmembrane region" description="Helical" evidence="1">
    <location>
        <begin position="360"/>
        <end position="380"/>
    </location>
</feature>
<keyword evidence="3" id="KW-1185">Reference proteome</keyword>
<dbReference type="FunFam" id="3.30.70.1430:FF:000001">
    <property type="entry name" value="Efflux pump membrane transporter"/>
    <property type="match status" value="1"/>
</dbReference>
<dbReference type="OrthoDB" id="9758297at2"/>
<evidence type="ECO:0000313" key="3">
    <source>
        <dbReference type="Proteomes" id="UP000029273"/>
    </source>
</evidence>
<dbReference type="PANTHER" id="PTHR32063">
    <property type="match status" value="1"/>
</dbReference>